<comment type="pathway">
    <text evidence="2">Protein modification; protein ubiquitination.</text>
</comment>
<evidence type="ECO:0000256" key="16">
    <source>
        <dbReference type="PIRNR" id="PIRNR038074"/>
    </source>
</evidence>
<reference evidence="19 20" key="1">
    <citation type="journal article" date="2019" name="Sci. Rep.">
        <title>Comparative genomics of chytrid fungi reveal insights into the obligate biotrophic and pathogenic lifestyle of Synchytrium endobioticum.</title>
        <authorList>
            <person name="van de Vossenberg B.T.L.H."/>
            <person name="Warris S."/>
            <person name="Nguyen H.D.T."/>
            <person name="van Gent-Pelzer M.P.E."/>
            <person name="Joly D.L."/>
            <person name="van de Geest H.C."/>
            <person name="Bonants P.J.M."/>
            <person name="Smith D.S."/>
            <person name="Levesque C.A."/>
            <person name="van der Lee T.A.J."/>
        </authorList>
    </citation>
    <scope>NUCLEOTIDE SEQUENCE [LARGE SCALE GENOMIC DNA]</scope>
    <source>
        <strain evidence="19 20">CBS 675.73</strain>
    </source>
</reference>
<dbReference type="GO" id="GO:0004842">
    <property type="term" value="F:ubiquitin-protein transferase activity"/>
    <property type="evidence" value="ECO:0007669"/>
    <property type="project" value="TreeGrafter"/>
</dbReference>
<keyword evidence="5" id="KW-0813">Transport</keyword>
<evidence type="ECO:0000256" key="5">
    <source>
        <dbReference type="ARBA" id="ARBA00022448"/>
    </source>
</evidence>
<evidence type="ECO:0000313" key="19">
    <source>
        <dbReference type="EMBL" id="TPX67634.1"/>
    </source>
</evidence>
<evidence type="ECO:0000256" key="13">
    <source>
        <dbReference type="ARBA" id="ARBA00023140"/>
    </source>
</evidence>
<dbReference type="PANTHER" id="PTHR12888:SF0">
    <property type="entry name" value="PEROXISOME ASSEMBLY PROTEIN 12"/>
    <property type="match status" value="1"/>
</dbReference>
<dbReference type="GO" id="GO:0008270">
    <property type="term" value="F:zinc ion binding"/>
    <property type="evidence" value="ECO:0007669"/>
    <property type="project" value="UniProtKB-KW"/>
</dbReference>
<evidence type="ECO:0000256" key="9">
    <source>
        <dbReference type="ARBA" id="ARBA00022833"/>
    </source>
</evidence>
<dbReference type="InterPro" id="IPR001841">
    <property type="entry name" value="Znf_RING"/>
</dbReference>
<evidence type="ECO:0000259" key="18">
    <source>
        <dbReference type="PROSITE" id="PS50089"/>
    </source>
</evidence>
<evidence type="ECO:0000256" key="17">
    <source>
        <dbReference type="PROSITE-ProRule" id="PRU00175"/>
    </source>
</evidence>
<dbReference type="STRING" id="246404.A0A507EUU0"/>
<keyword evidence="11" id="KW-1133">Transmembrane helix</keyword>
<accession>A0A507EUU0</accession>
<keyword evidence="10" id="KW-0653">Protein transport</keyword>
<evidence type="ECO:0000256" key="4">
    <source>
        <dbReference type="ARBA" id="ARBA00018980"/>
    </source>
</evidence>
<comment type="subcellular location">
    <subcellularLocation>
        <location evidence="1">Peroxisome membrane</location>
        <topology evidence="1">Multi-pass membrane protein</topology>
    </subcellularLocation>
</comment>
<comment type="caution">
    <text evidence="19">The sequence shown here is derived from an EMBL/GenBank/DDBJ whole genome shotgun (WGS) entry which is preliminary data.</text>
</comment>
<dbReference type="Gene3D" id="3.30.40.10">
    <property type="entry name" value="Zinc/RING finger domain, C3HC4 (zinc finger)"/>
    <property type="match status" value="1"/>
</dbReference>
<dbReference type="OrthoDB" id="107372at2759"/>
<sequence>MNRPTVFEVGSAQTLSQLLKPAVRYVLAWYAQGNHLGSMQVARVVANRFDALFAVVMAVLESLSLMRRGGSMAESFYALKRSRVGGWAWLASIMDVVGAQALADTLEHEYNQRISQRDSLFVRAYPYMDLAVKSVYSAYLLAYMFGRTNSTTPINHLFGIVISRWAEQDYKAFADEKSAPLFLPATSSGAKASRIARASHTLSAILQKSTSLASTYVIPAAIFGFRFMEWWYASEYHKLAQSQEPIPPPPESMMPSPDGIPLPSDPSLCPLCASEVKNPALLPSGYVYCYTCIYKHVEKHNECPVSKLRVVGGGASVRKLYSMG</sequence>
<dbReference type="InterPro" id="IPR018957">
    <property type="entry name" value="Znf_C3HC4_RING-type"/>
</dbReference>
<dbReference type="GO" id="GO:1990429">
    <property type="term" value="C:peroxisomal importomer complex"/>
    <property type="evidence" value="ECO:0007669"/>
    <property type="project" value="TreeGrafter"/>
</dbReference>
<evidence type="ECO:0000256" key="11">
    <source>
        <dbReference type="ARBA" id="ARBA00022989"/>
    </source>
</evidence>
<dbReference type="GO" id="GO:0005778">
    <property type="term" value="C:peroxisomal membrane"/>
    <property type="evidence" value="ECO:0007669"/>
    <property type="project" value="UniProtKB-SubCell"/>
</dbReference>
<keyword evidence="6" id="KW-0812">Transmembrane</keyword>
<dbReference type="SUPFAM" id="SSF57850">
    <property type="entry name" value="RING/U-box"/>
    <property type="match status" value="1"/>
</dbReference>
<protein>
    <recommendedName>
        <fullName evidence="4 16">Peroxisome assembly protein 12</fullName>
    </recommendedName>
    <alternativeName>
        <fullName evidence="14 16">Peroxin-12</fullName>
    </alternativeName>
</protein>
<evidence type="ECO:0000256" key="2">
    <source>
        <dbReference type="ARBA" id="ARBA00004906"/>
    </source>
</evidence>
<dbReference type="GO" id="GO:0006513">
    <property type="term" value="P:protein monoubiquitination"/>
    <property type="evidence" value="ECO:0007669"/>
    <property type="project" value="TreeGrafter"/>
</dbReference>
<evidence type="ECO:0000256" key="15">
    <source>
        <dbReference type="ARBA" id="ARBA00034505"/>
    </source>
</evidence>
<dbReference type="InterPro" id="IPR013083">
    <property type="entry name" value="Znf_RING/FYVE/PHD"/>
</dbReference>
<dbReference type="GO" id="GO:0016562">
    <property type="term" value="P:protein import into peroxisome matrix, receptor recycling"/>
    <property type="evidence" value="ECO:0007669"/>
    <property type="project" value="UniProtKB-ARBA"/>
</dbReference>
<evidence type="ECO:0000313" key="20">
    <source>
        <dbReference type="Proteomes" id="UP000320333"/>
    </source>
</evidence>
<keyword evidence="9" id="KW-0862">Zinc</keyword>
<proteinExistence type="inferred from homology"/>
<dbReference type="EMBL" id="QEAP01000386">
    <property type="protein sequence ID" value="TPX67634.1"/>
    <property type="molecule type" value="Genomic_DNA"/>
</dbReference>
<keyword evidence="13 16" id="KW-0576">Peroxisome</keyword>
<dbReference type="PROSITE" id="PS50089">
    <property type="entry name" value="ZF_RING_2"/>
    <property type="match status" value="1"/>
</dbReference>
<keyword evidence="20" id="KW-1185">Reference proteome</keyword>
<comment type="subunit">
    <text evidence="15">Component of the PEX2-PEX10-PEX12 retrotranslocation channel, composed of PEX2, PEX10 and PEX12.</text>
</comment>
<evidence type="ECO:0000256" key="1">
    <source>
        <dbReference type="ARBA" id="ARBA00004585"/>
    </source>
</evidence>
<dbReference type="PANTHER" id="PTHR12888">
    <property type="entry name" value="PEROXISOME ASSEMBLY PROTEIN 12 PEROXIN-12"/>
    <property type="match status" value="1"/>
</dbReference>
<evidence type="ECO:0000256" key="8">
    <source>
        <dbReference type="ARBA" id="ARBA00022771"/>
    </source>
</evidence>
<evidence type="ECO:0000256" key="3">
    <source>
        <dbReference type="ARBA" id="ARBA00008704"/>
    </source>
</evidence>
<keyword evidence="7" id="KW-0479">Metal-binding</keyword>
<gene>
    <name evidence="19" type="ORF">CcCBS67573_g07430</name>
</gene>
<evidence type="ECO:0000256" key="7">
    <source>
        <dbReference type="ARBA" id="ARBA00022723"/>
    </source>
</evidence>
<dbReference type="Pfam" id="PF00097">
    <property type="entry name" value="zf-C3HC4"/>
    <property type="match status" value="1"/>
</dbReference>
<keyword evidence="8 17" id="KW-0863">Zinc-finger</keyword>
<comment type="similarity">
    <text evidence="3 16">Belongs to the pex2/pex10/pex12 family.</text>
</comment>
<dbReference type="Proteomes" id="UP000320333">
    <property type="component" value="Unassembled WGS sequence"/>
</dbReference>
<dbReference type="InterPro" id="IPR017375">
    <property type="entry name" value="PEX12"/>
</dbReference>
<dbReference type="CDD" id="cd16451">
    <property type="entry name" value="mRING_PEX12"/>
    <property type="match status" value="1"/>
</dbReference>
<feature type="domain" description="RING-type" evidence="18">
    <location>
        <begin position="269"/>
        <end position="307"/>
    </location>
</feature>
<dbReference type="Pfam" id="PF04757">
    <property type="entry name" value="Pex2_Pex12"/>
    <property type="match status" value="1"/>
</dbReference>
<comment type="function">
    <text evidence="16">Component of a retrotranslocation channel required for peroxisome organization by mediating export of the PEX5 receptor from peroxisomes to the cytosol, thereby promoting PEX5 recycling.</text>
</comment>
<dbReference type="PIRSF" id="PIRSF038074">
    <property type="entry name" value="Peroxisome_assembly_p12"/>
    <property type="match status" value="1"/>
</dbReference>
<dbReference type="InterPro" id="IPR006845">
    <property type="entry name" value="Pex_N"/>
</dbReference>
<evidence type="ECO:0000256" key="10">
    <source>
        <dbReference type="ARBA" id="ARBA00022927"/>
    </source>
</evidence>
<evidence type="ECO:0000256" key="14">
    <source>
        <dbReference type="ARBA" id="ARBA00029692"/>
    </source>
</evidence>
<organism evidence="19 20">
    <name type="scientific">Chytriomyces confervae</name>
    <dbReference type="NCBI Taxonomy" id="246404"/>
    <lineage>
        <taxon>Eukaryota</taxon>
        <taxon>Fungi</taxon>
        <taxon>Fungi incertae sedis</taxon>
        <taxon>Chytridiomycota</taxon>
        <taxon>Chytridiomycota incertae sedis</taxon>
        <taxon>Chytridiomycetes</taxon>
        <taxon>Chytridiales</taxon>
        <taxon>Chytriomycetaceae</taxon>
        <taxon>Chytriomyces</taxon>
    </lineage>
</organism>
<dbReference type="AlphaFoldDB" id="A0A507EUU0"/>
<evidence type="ECO:0000256" key="12">
    <source>
        <dbReference type="ARBA" id="ARBA00023136"/>
    </source>
</evidence>
<name>A0A507EUU0_9FUNG</name>
<evidence type="ECO:0000256" key="6">
    <source>
        <dbReference type="ARBA" id="ARBA00022692"/>
    </source>
</evidence>
<keyword evidence="12 16" id="KW-0472">Membrane</keyword>